<keyword evidence="3" id="KW-0813">Transport</keyword>
<dbReference type="OrthoDB" id="6160519at2"/>
<keyword evidence="4" id="KW-0408">Iron</keyword>
<dbReference type="EMBL" id="APLQ01000010">
    <property type="protein sequence ID" value="ENO16759.1"/>
    <property type="molecule type" value="Genomic_DNA"/>
</dbReference>
<name>N6W941_9GAMM</name>
<keyword evidence="5" id="KW-0732">Signal</keyword>
<dbReference type="HOGENOM" id="CLU_038034_10_1_6"/>
<dbReference type="AlphaFoldDB" id="N6W941"/>
<dbReference type="InterPro" id="IPR002491">
    <property type="entry name" value="ABC_transptr_periplasmic_BD"/>
</dbReference>
<dbReference type="PATRIC" id="fig|626887.3.peg.708"/>
<comment type="caution">
    <text evidence="7">The sequence shown here is derived from an EMBL/GenBank/DDBJ whole genome shotgun (WGS) entry which is preliminary data.</text>
</comment>
<evidence type="ECO:0000256" key="3">
    <source>
        <dbReference type="ARBA" id="ARBA00022448"/>
    </source>
</evidence>
<dbReference type="CDD" id="cd01146">
    <property type="entry name" value="FhuD"/>
    <property type="match status" value="1"/>
</dbReference>
<sequence>MRLWILVLLIVVTIGVQANGDIVAYQSGDLPQAPKRVVSLDDLSTELLVSLGIEPVGVGNLEGYRRWVKLGSDHLAKSEPLGSAQQPNLERLVQLKPDLIVGISSLHSALFERLDALAPTVLYDVSMAPSSRDAVTAGEQMLTHLARLTGREPEGRKVLDEMHDALANARAVAEQAGISREPLAVLYPLTQQGLFIVSNEQTLVVSLANRLGGRNPWPLNESHSLHQRIEVNEVAHQSDLNLLFIGGFEGAPFFESTLWQALPVARHGAYGFLETPYWSFGGPWSATVIVGQMAEALNAMGKAP</sequence>
<dbReference type="PRINTS" id="PR01715">
    <property type="entry name" value="FERRIBNDNGPP"/>
</dbReference>
<dbReference type="GO" id="GO:1901678">
    <property type="term" value="P:iron coordination entity transport"/>
    <property type="evidence" value="ECO:0007669"/>
    <property type="project" value="UniProtKB-ARBA"/>
</dbReference>
<evidence type="ECO:0000256" key="1">
    <source>
        <dbReference type="ARBA" id="ARBA00004196"/>
    </source>
</evidence>
<evidence type="ECO:0000313" key="8">
    <source>
        <dbReference type="Proteomes" id="UP000013165"/>
    </source>
</evidence>
<evidence type="ECO:0000256" key="5">
    <source>
        <dbReference type="ARBA" id="ARBA00022729"/>
    </source>
</evidence>
<dbReference type="PANTHER" id="PTHR30532">
    <property type="entry name" value="IRON III DICITRATE-BINDING PERIPLASMIC PROTEIN"/>
    <property type="match status" value="1"/>
</dbReference>
<keyword evidence="8" id="KW-1185">Reference proteome</keyword>
<dbReference type="Gene3D" id="3.40.50.1980">
    <property type="entry name" value="Nitrogenase molybdenum iron protein domain"/>
    <property type="match status" value="2"/>
</dbReference>
<accession>N6W941</accession>
<dbReference type="Pfam" id="PF01497">
    <property type="entry name" value="Peripla_BP_2"/>
    <property type="match status" value="1"/>
</dbReference>
<keyword evidence="4" id="KW-0410">Iron transport</keyword>
<dbReference type="STRING" id="626887.J057_03605"/>
<keyword evidence="4" id="KW-0406">Ion transport</keyword>
<evidence type="ECO:0000256" key="4">
    <source>
        <dbReference type="ARBA" id="ARBA00022496"/>
    </source>
</evidence>
<dbReference type="eggNOG" id="COG0614">
    <property type="taxonomic scope" value="Bacteria"/>
</dbReference>
<dbReference type="SUPFAM" id="SSF53807">
    <property type="entry name" value="Helical backbone' metal receptor"/>
    <property type="match status" value="1"/>
</dbReference>
<dbReference type="PROSITE" id="PS50983">
    <property type="entry name" value="FE_B12_PBP"/>
    <property type="match status" value="1"/>
</dbReference>
<feature type="domain" description="Fe/B12 periplasmic-binding" evidence="6">
    <location>
        <begin position="36"/>
        <end position="301"/>
    </location>
</feature>
<dbReference type="RefSeq" id="WP_004583269.1">
    <property type="nucleotide sequence ID" value="NZ_AP028878.1"/>
</dbReference>
<dbReference type="InterPro" id="IPR051313">
    <property type="entry name" value="Bact_iron-sidero_bind"/>
</dbReference>
<evidence type="ECO:0000259" key="6">
    <source>
        <dbReference type="PROSITE" id="PS50983"/>
    </source>
</evidence>
<dbReference type="Proteomes" id="UP000013165">
    <property type="component" value="Unassembled WGS sequence"/>
</dbReference>
<reference evidence="7 8" key="1">
    <citation type="journal article" date="2013" name="Genome Announc.">
        <title>Genome Sequence of the Polycyclic Aromatic Hydrocarbon-Degrading Bacterium Strain Marinobacter nanhaiticus D15-8WT.</title>
        <authorList>
            <person name="Cui Z."/>
            <person name="Gao W."/>
            <person name="Li Q."/>
            <person name="Xu G."/>
            <person name="Zheng L."/>
        </authorList>
    </citation>
    <scope>NUCLEOTIDE SEQUENCE [LARGE SCALE GENOMIC DNA]</scope>
    <source>
        <strain evidence="7 8">D15-8W</strain>
    </source>
</reference>
<gene>
    <name evidence="7" type="ORF">J057_03605</name>
</gene>
<evidence type="ECO:0000313" key="7">
    <source>
        <dbReference type="EMBL" id="ENO16759.1"/>
    </source>
</evidence>
<protein>
    <submittedName>
        <fullName evidence="7">Iron-siderophore ABC transporter substrate-binding protein</fullName>
    </submittedName>
</protein>
<comment type="similarity">
    <text evidence="2">Belongs to the bacterial solute-binding protein 8 family.</text>
</comment>
<dbReference type="GO" id="GO:0030288">
    <property type="term" value="C:outer membrane-bounded periplasmic space"/>
    <property type="evidence" value="ECO:0007669"/>
    <property type="project" value="TreeGrafter"/>
</dbReference>
<proteinExistence type="inferred from homology"/>
<evidence type="ECO:0000256" key="2">
    <source>
        <dbReference type="ARBA" id="ARBA00008814"/>
    </source>
</evidence>
<organism evidence="7 8">
    <name type="scientific">Marinobacter nanhaiticus D15-8W</name>
    <dbReference type="NCBI Taxonomy" id="626887"/>
    <lineage>
        <taxon>Bacteria</taxon>
        <taxon>Pseudomonadati</taxon>
        <taxon>Pseudomonadota</taxon>
        <taxon>Gammaproteobacteria</taxon>
        <taxon>Pseudomonadales</taxon>
        <taxon>Marinobacteraceae</taxon>
        <taxon>Marinobacter</taxon>
    </lineage>
</organism>
<comment type="subcellular location">
    <subcellularLocation>
        <location evidence="1">Cell envelope</location>
    </subcellularLocation>
</comment>
<dbReference type="PANTHER" id="PTHR30532:SF1">
    <property type="entry name" value="IRON(3+)-HYDROXAMATE-BINDING PROTEIN FHUD"/>
    <property type="match status" value="1"/>
</dbReference>